<comment type="caution">
    <text evidence="2">The sequence shown here is derived from an EMBL/GenBank/DDBJ whole genome shotgun (WGS) entry which is preliminary data.</text>
</comment>
<dbReference type="InterPro" id="IPR014807">
    <property type="entry name" value="Coa1"/>
</dbReference>
<sequence>MESHKEYVSGLGKESKIPPEIKGWNWGAFFLNWIWGIGNNTYIAFLMFIPFVNFIMIFILGAKGNEWAWQNKKWKDVNHFKSVQRKWLLASLGIIGVFFPLLFLSVSSALKGEAYDQSLSIIRENQQVIEMVGKPIEPGYFILGSISTQGPNGQASLEYNISGPKASAVVYVYANKHAGTWNLEQVVVNDEENHKKINVIPREN</sequence>
<gene>
    <name evidence="2" type="ORF">GCM10011613_24060</name>
</gene>
<name>A0ABQ3B7D3_9GAMM</name>
<keyword evidence="3" id="KW-1185">Reference proteome</keyword>
<evidence type="ECO:0000313" key="3">
    <source>
        <dbReference type="Proteomes" id="UP000619761"/>
    </source>
</evidence>
<feature type="transmembrane region" description="Helical" evidence="1">
    <location>
        <begin position="87"/>
        <end position="110"/>
    </location>
</feature>
<protein>
    <recommendedName>
        <fullName evidence="4">Cytochrome oxidase complex assembly protein 1</fullName>
    </recommendedName>
</protein>
<keyword evidence="1" id="KW-1133">Transmembrane helix</keyword>
<feature type="transmembrane region" description="Helical" evidence="1">
    <location>
        <begin position="42"/>
        <end position="62"/>
    </location>
</feature>
<organism evidence="2 3">
    <name type="scientific">Cellvibrio zantedeschiae</name>
    <dbReference type="NCBI Taxonomy" id="1237077"/>
    <lineage>
        <taxon>Bacteria</taxon>
        <taxon>Pseudomonadati</taxon>
        <taxon>Pseudomonadota</taxon>
        <taxon>Gammaproteobacteria</taxon>
        <taxon>Cellvibrionales</taxon>
        <taxon>Cellvibrionaceae</taxon>
        <taxon>Cellvibrio</taxon>
    </lineage>
</organism>
<evidence type="ECO:0008006" key="4">
    <source>
        <dbReference type="Google" id="ProtNLM"/>
    </source>
</evidence>
<keyword evidence="1" id="KW-0472">Membrane</keyword>
<proteinExistence type="predicted"/>
<evidence type="ECO:0000313" key="2">
    <source>
        <dbReference type="EMBL" id="GGY78560.1"/>
    </source>
</evidence>
<dbReference type="Pfam" id="PF08695">
    <property type="entry name" value="Coa1"/>
    <property type="match status" value="1"/>
</dbReference>
<dbReference type="Proteomes" id="UP000619761">
    <property type="component" value="Unassembled WGS sequence"/>
</dbReference>
<accession>A0ABQ3B7D3</accession>
<evidence type="ECO:0000256" key="1">
    <source>
        <dbReference type="SAM" id="Phobius"/>
    </source>
</evidence>
<keyword evidence="1" id="KW-0812">Transmembrane</keyword>
<reference evidence="3" key="1">
    <citation type="journal article" date="2019" name="Int. J. Syst. Evol. Microbiol.">
        <title>The Global Catalogue of Microorganisms (GCM) 10K type strain sequencing project: providing services to taxonomists for standard genome sequencing and annotation.</title>
        <authorList>
            <consortium name="The Broad Institute Genomics Platform"/>
            <consortium name="The Broad Institute Genome Sequencing Center for Infectious Disease"/>
            <person name="Wu L."/>
            <person name="Ma J."/>
        </authorList>
    </citation>
    <scope>NUCLEOTIDE SEQUENCE [LARGE SCALE GENOMIC DNA]</scope>
    <source>
        <strain evidence="3">KCTC 32239</strain>
    </source>
</reference>
<dbReference type="EMBL" id="BMYZ01000002">
    <property type="protein sequence ID" value="GGY78560.1"/>
    <property type="molecule type" value="Genomic_DNA"/>
</dbReference>